<evidence type="ECO:0000313" key="2">
    <source>
        <dbReference type="Proteomes" id="UP001469553"/>
    </source>
</evidence>
<feature type="non-terminal residue" evidence="1">
    <location>
        <position position="1"/>
    </location>
</feature>
<dbReference type="EMBL" id="JAHRIP010034533">
    <property type="protein sequence ID" value="MEQ2293819.1"/>
    <property type="molecule type" value="Genomic_DNA"/>
</dbReference>
<evidence type="ECO:0000313" key="1">
    <source>
        <dbReference type="EMBL" id="MEQ2293819.1"/>
    </source>
</evidence>
<keyword evidence="2" id="KW-1185">Reference proteome</keyword>
<proteinExistence type="predicted"/>
<name>A0ABV0YJ12_9TELE</name>
<comment type="caution">
    <text evidence="1">The sequence shown here is derived from an EMBL/GenBank/DDBJ whole genome shotgun (WGS) entry which is preliminary data.</text>
</comment>
<accession>A0ABV0YJ12</accession>
<protein>
    <submittedName>
        <fullName evidence="1">Uncharacterized protein</fullName>
    </submittedName>
</protein>
<organism evidence="1 2">
    <name type="scientific">Ameca splendens</name>
    <dbReference type="NCBI Taxonomy" id="208324"/>
    <lineage>
        <taxon>Eukaryota</taxon>
        <taxon>Metazoa</taxon>
        <taxon>Chordata</taxon>
        <taxon>Craniata</taxon>
        <taxon>Vertebrata</taxon>
        <taxon>Euteleostomi</taxon>
        <taxon>Actinopterygii</taxon>
        <taxon>Neopterygii</taxon>
        <taxon>Teleostei</taxon>
        <taxon>Neoteleostei</taxon>
        <taxon>Acanthomorphata</taxon>
        <taxon>Ovalentaria</taxon>
        <taxon>Atherinomorphae</taxon>
        <taxon>Cyprinodontiformes</taxon>
        <taxon>Goodeidae</taxon>
        <taxon>Ameca</taxon>
    </lineage>
</organism>
<reference evidence="1 2" key="1">
    <citation type="submission" date="2021-06" db="EMBL/GenBank/DDBJ databases">
        <authorList>
            <person name="Palmer J.M."/>
        </authorList>
    </citation>
    <scope>NUCLEOTIDE SEQUENCE [LARGE SCALE GENOMIC DNA]</scope>
    <source>
        <strain evidence="1 2">AS_MEX2019</strain>
        <tissue evidence="1">Muscle</tissue>
    </source>
</reference>
<sequence length="147" mass="16679">CDRLVQLHSCTVSRTITERLLEQLRPWRRRWIYYSAKGCNQQDPALDKSSVVVAYLAGCQQTCFLENPLWFSHLPMVNTSMNLPQSKYCPGSTRSDFKIAPCFTCPACPPSNAIHHLQEFARTACLSVSLSLRGLLTSPQNQHTHQQ</sequence>
<gene>
    <name evidence="1" type="ORF">AMECASPLE_037404</name>
</gene>
<dbReference type="Proteomes" id="UP001469553">
    <property type="component" value="Unassembled WGS sequence"/>
</dbReference>